<evidence type="ECO:0000313" key="3">
    <source>
        <dbReference type="Proteomes" id="UP000825379"/>
    </source>
</evidence>
<feature type="signal peptide" evidence="1">
    <location>
        <begin position="1"/>
        <end position="21"/>
    </location>
</feature>
<accession>A0AAD1NXE3</accession>
<evidence type="ECO:0000256" key="1">
    <source>
        <dbReference type="SAM" id="SignalP"/>
    </source>
</evidence>
<gene>
    <name evidence="2" type="ORF">TthAA11_14150</name>
</gene>
<evidence type="ECO:0008006" key="4">
    <source>
        <dbReference type="Google" id="ProtNLM"/>
    </source>
</evidence>
<protein>
    <recommendedName>
        <fullName evidence="4">Sulfide dehydrogenase</fullName>
    </recommendedName>
</protein>
<dbReference type="GO" id="GO:0020037">
    <property type="term" value="F:heme binding"/>
    <property type="evidence" value="ECO:0007669"/>
    <property type="project" value="InterPro"/>
</dbReference>
<dbReference type="Gene3D" id="1.10.760.10">
    <property type="entry name" value="Cytochrome c-like domain"/>
    <property type="match status" value="1"/>
</dbReference>
<dbReference type="EMBL" id="AP024926">
    <property type="protein sequence ID" value="BCZ87233.1"/>
    <property type="molecule type" value="Genomic_DNA"/>
</dbReference>
<keyword evidence="1" id="KW-0732">Signal</keyword>
<dbReference type="SUPFAM" id="SSF46626">
    <property type="entry name" value="Cytochrome c"/>
    <property type="match status" value="1"/>
</dbReference>
<dbReference type="RefSeq" id="WP_143585982.1">
    <property type="nucleotide sequence ID" value="NZ_AP019792.1"/>
</dbReference>
<feature type="chain" id="PRO_5041955774" description="Sulfide dehydrogenase" evidence="1">
    <location>
        <begin position="22"/>
        <end position="134"/>
    </location>
</feature>
<dbReference type="AlphaFoldDB" id="A0AAD1NXE3"/>
<name>A0AAD1NXE3_THETH</name>
<dbReference type="GO" id="GO:0009055">
    <property type="term" value="F:electron transfer activity"/>
    <property type="evidence" value="ECO:0007669"/>
    <property type="project" value="InterPro"/>
</dbReference>
<reference evidence="2" key="1">
    <citation type="submission" date="2021-07" db="EMBL/GenBank/DDBJ databases">
        <title>Complete genome sequences of four Thermus thermophilus strains isolated from Arima Hot Spring in Japan.</title>
        <authorList>
            <person name="Tomariguchi N."/>
            <person name="Ueno Y."/>
            <person name="Miyazaki K."/>
        </authorList>
    </citation>
    <scope>NUCLEOTIDE SEQUENCE</scope>
    <source>
        <strain evidence="2">AA1-1</strain>
    </source>
</reference>
<dbReference type="Proteomes" id="UP000825379">
    <property type="component" value="Chromosome"/>
</dbReference>
<evidence type="ECO:0000313" key="2">
    <source>
        <dbReference type="EMBL" id="BCZ87233.1"/>
    </source>
</evidence>
<proteinExistence type="predicted"/>
<dbReference type="InterPro" id="IPR036909">
    <property type="entry name" value="Cyt_c-like_dom_sf"/>
</dbReference>
<organism evidence="2 3">
    <name type="scientific">Thermus thermophilus</name>
    <dbReference type="NCBI Taxonomy" id="274"/>
    <lineage>
        <taxon>Bacteria</taxon>
        <taxon>Thermotogati</taxon>
        <taxon>Deinococcota</taxon>
        <taxon>Deinococci</taxon>
        <taxon>Thermales</taxon>
        <taxon>Thermaceae</taxon>
        <taxon>Thermus</taxon>
    </lineage>
</organism>
<sequence length="134" mass="14509">MKRRWLTLTALLALGLGAAQIPGVVQGNYTGGTLGTITQPAPAQPSEGSVYRVGAWPLYTAELPDGPGKELVLSYCQVCHSVTYIPMQPPLPAATWEAEVNKMIKTYGAQIPEDVAKQIIAYLQAHFTPETRKE</sequence>